<reference evidence="2" key="1">
    <citation type="submission" date="2013-07" db="EMBL/GenBank/DDBJ databases">
        <title>The genome of Eucalyptus grandis.</title>
        <authorList>
            <person name="Schmutz J."/>
            <person name="Hayes R."/>
            <person name="Myburg A."/>
            <person name="Tuskan G."/>
            <person name="Grattapaglia D."/>
            <person name="Rokhsar D.S."/>
        </authorList>
    </citation>
    <scope>NUCLEOTIDE SEQUENCE</scope>
    <source>
        <tissue evidence="2">Leaf extractions</tissue>
    </source>
</reference>
<dbReference type="AlphaFoldDB" id="A0A059C3Q7"/>
<gene>
    <name evidence="2" type="ORF">EUGRSUZ_E01279</name>
</gene>
<organism evidence="2">
    <name type="scientific">Eucalyptus grandis</name>
    <name type="common">Flooded gum</name>
    <dbReference type="NCBI Taxonomy" id="71139"/>
    <lineage>
        <taxon>Eukaryota</taxon>
        <taxon>Viridiplantae</taxon>
        <taxon>Streptophyta</taxon>
        <taxon>Embryophyta</taxon>
        <taxon>Tracheophyta</taxon>
        <taxon>Spermatophyta</taxon>
        <taxon>Magnoliopsida</taxon>
        <taxon>eudicotyledons</taxon>
        <taxon>Gunneridae</taxon>
        <taxon>Pentapetalae</taxon>
        <taxon>rosids</taxon>
        <taxon>malvids</taxon>
        <taxon>Myrtales</taxon>
        <taxon>Myrtaceae</taxon>
        <taxon>Myrtoideae</taxon>
        <taxon>Eucalypteae</taxon>
        <taxon>Eucalyptus</taxon>
    </lineage>
</organism>
<feature type="compositionally biased region" description="Basic and acidic residues" evidence="1">
    <location>
        <begin position="25"/>
        <end position="42"/>
    </location>
</feature>
<dbReference type="EMBL" id="KK198757">
    <property type="protein sequence ID" value="KCW72831.1"/>
    <property type="molecule type" value="Genomic_DNA"/>
</dbReference>
<proteinExistence type="predicted"/>
<dbReference type="InParanoid" id="A0A059C3Q7"/>
<evidence type="ECO:0000313" key="2">
    <source>
        <dbReference type="EMBL" id="KCW72831.1"/>
    </source>
</evidence>
<feature type="region of interest" description="Disordered" evidence="1">
    <location>
        <begin position="1"/>
        <end position="45"/>
    </location>
</feature>
<protein>
    <submittedName>
        <fullName evidence="2">Uncharacterized protein</fullName>
    </submittedName>
</protein>
<name>A0A059C3Q7_EUCGR</name>
<accession>A0A059C3Q7</accession>
<feature type="compositionally biased region" description="Basic and acidic residues" evidence="1">
    <location>
        <begin position="1"/>
        <end position="14"/>
    </location>
</feature>
<evidence type="ECO:0000256" key="1">
    <source>
        <dbReference type="SAM" id="MobiDB-lite"/>
    </source>
</evidence>
<sequence>MRECSMAEKKRDRGAASAGLLPSKQIKESKRREGETDKRRAASVDAASRGQQIAWELCCVDLLSGVLRWGTKIGGRRGSLGFR</sequence>
<dbReference type="Gramene" id="KCW72831">
    <property type="protein sequence ID" value="KCW72831"/>
    <property type="gene ID" value="EUGRSUZ_E01279"/>
</dbReference>